<sequence length="306" mass="33981">MRKLLNVKPDNYSGSPEHYRYLGSVIIRNGCNSENQQVITCSQLSPVALVKLNQQIIGKEKGSAENTTLEMVPFLLHEENQRSPELDCKINHDSSNLRNEINQHLAEQHVRTCETFVGQPSGASLAFLRLRRLISPCKAATTNCEVLSPSSFTNSTSSITSCGTLACIFCDLALTLPVAITESSIIWWNTVYTKNKLIKWLKWNTVDVYSVFHLGALDAQEITKPGSALTLTGPLTTNDRVRIKAAMLNHTPTRFKFLFLAVCRSDLNAKPHRESVTAHSEQDARRSLAGQFVLSFAGRLPEVSHA</sequence>
<name>A0A0T9RRS8_9GAMM</name>
<reference evidence="2" key="1">
    <citation type="submission" date="2015-03" db="EMBL/GenBank/DDBJ databases">
        <authorList>
            <consortium name="Pathogen Informatics"/>
        </authorList>
    </citation>
    <scope>NUCLEOTIDE SEQUENCE [LARGE SCALE GENOMIC DNA]</scope>
    <source>
        <strain evidence="2">A125KOH2</strain>
    </source>
</reference>
<dbReference type="STRING" id="1288385.ERS137968_04672"/>
<protein>
    <recommendedName>
        <fullName evidence="3">Host cell division inhibitor Icd-like protein</fullName>
    </recommendedName>
</protein>
<evidence type="ECO:0000313" key="2">
    <source>
        <dbReference type="Proteomes" id="UP000045840"/>
    </source>
</evidence>
<dbReference type="Proteomes" id="UP000045840">
    <property type="component" value="Unassembled WGS sequence"/>
</dbReference>
<gene>
    <name evidence="1" type="ORF">ERS008529_04906</name>
</gene>
<dbReference type="NCBIfam" id="NF033153">
    <property type="entry name" value="phage_ICD_like"/>
    <property type="match status" value="1"/>
</dbReference>
<evidence type="ECO:0008006" key="3">
    <source>
        <dbReference type="Google" id="ProtNLM"/>
    </source>
</evidence>
<dbReference type="EMBL" id="CQAZ01000166">
    <property type="protein sequence ID" value="CNI80210.1"/>
    <property type="molecule type" value="Genomic_DNA"/>
</dbReference>
<organism evidence="1 2">
    <name type="scientific">Yersinia pekkanenii</name>
    <dbReference type="NCBI Taxonomy" id="1288385"/>
    <lineage>
        <taxon>Bacteria</taxon>
        <taxon>Pseudomonadati</taxon>
        <taxon>Pseudomonadota</taxon>
        <taxon>Gammaproteobacteria</taxon>
        <taxon>Enterobacterales</taxon>
        <taxon>Yersiniaceae</taxon>
        <taxon>Yersinia</taxon>
    </lineage>
</organism>
<evidence type="ECO:0000313" key="1">
    <source>
        <dbReference type="EMBL" id="CNI80210.1"/>
    </source>
</evidence>
<dbReference type="AlphaFoldDB" id="A0A0T9RRS8"/>
<proteinExistence type="predicted"/>
<accession>A0A0T9RRS8</accession>